<dbReference type="STRING" id="754436.JCM19237_5835"/>
<dbReference type="Proteomes" id="UP000029227">
    <property type="component" value="Unassembled WGS sequence"/>
</dbReference>
<organism evidence="2 3">
    <name type="scientific">Photobacterium aphoticum</name>
    <dbReference type="NCBI Taxonomy" id="754436"/>
    <lineage>
        <taxon>Bacteria</taxon>
        <taxon>Pseudomonadati</taxon>
        <taxon>Pseudomonadota</taxon>
        <taxon>Gammaproteobacteria</taxon>
        <taxon>Vibrionales</taxon>
        <taxon>Vibrionaceae</taxon>
        <taxon>Photobacterium</taxon>
    </lineage>
</organism>
<reference evidence="2 3" key="1">
    <citation type="journal article" date="2014" name="Genome Announc.">
        <title>Draft Genome Sequences of Two Vibrionaceae Species, Vibrio ponticus C121 and Photobacterium aphoticum C119, Isolated as Coral Reef Microbiota.</title>
        <authorList>
            <person name="Al-saari N."/>
            <person name="Meirelles P.M."/>
            <person name="Mino S."/>
            <person name="Suda W."/>
            <person name="Oshima K."/>
            <person name="Hattori M."/>
            <person name="Ohkuma M."/>
            <person name="Thompson F.L."/>
            <person name="Gomez-Gil B."/>
            <person name="Sawabe T."/>
            <person name="Sawabe T."/>
        </authorList>
    </citation>
    <scope>NUCLEOTIDE SEQUENCE [LARGE SCALE GENOMIC DNA]</scope>
    <source>
        <strain evidence="2 3">JCM 19237</strain>
    </source>
</reference>
<proteinExistence type="predicted"/>
<dbReference type="EMBL" id="BBMN01000001">
    <property type="protein sequence ID" value="GAL02942.1"/>
    <property type="molecule type" value="Genomic_DNA"/>
</dbReference>
<comment type="caution">
    <text evidence="2">The sequence shown here is derived from an EMBL/GenBank/DDBJ whole genome shotgun (WGS) entry which is preliminary data.</text>
</comment>
<evidence type="ECO:0000256" key="1">
    <source>
        <dbReference type="SAM" id="MobiDB-lite"/>
    </source>
</evidence>
<protein>
    <submittedName>
        <fullName evidence="2">Uncharacterized protein</fullName>
    </submittedName>
</protein>
<evidence type="ECO:0000313" key="3">
    <source>
        <dbReference type="Proteomes" id="UP000029227"/>
    </source>
</evidence>
<dbReference type="RefSeq" id="WP_169749955.1">
    <property type="nucleotide sequence ID" value="NZ_BMYC01000001.1"/>
</dbReference>
<sequence>MEELKQITEQLSGEVKKASSNPFTKKVVTPLRLMLAWMHGVNRKLGELEGGNNHG</sequence>
<dbReference type="AlphaFoldDB" id="A0A090R5P5"/>
<name>A0A090R5P5_9GAMM</name>
<gene>
    <name evidence="2" type="ORF">JCM19237_5835</name>
</gene>
<evidence type="ECO:0000313" key="2">
    <source>
        <dbReference type="EMBL" id="GAL02942.1"/>
    </source>
</evidence>
<dbReference type="eggNOG" id="ENOG5031NXY">
    <property type="taxonomic scope" value="Bacteria"/>
</dbReference>
<feature type="region of interest" description="Disordered" evidence="1">
    <location>
        <begin position="1"/>
        <end position="20"/>
    </location>
</feature>
<accession>A0A090R5P5</accession>